<comment type="caution">
    <text evidence="2">The sequence shown here is derived from an EMBL/GenBank/DDBJ whole genome shotgun (WGS) entry which is preliminary data.</text>
</comment>
<protein>
    <submittedName>
        <fullName evidence="2">Uncharacterized protein</fullName>
    </submittedName>
</protein>
<sequence>MTNAGQPPTTDERLSRLETLFANVGETVLQHDATIDVLVANIQELSENLRNLSEQTNRNINNLAEQAAQDRQQAAIDRQAFREQAERDRQEFRTEIRQIWEYLRDRNGGSSPPTTAP</sequence>
<evidence type="ECO:0000313" key="3">
    <source>
        <dbReference type="Proteomes" id="UP000076925"/>
    </source>
</evidence>
<dbReference type="AlphaFoldDB" id="A0A139WSI3"/>
<dbReference type="RefSeq" id="WP_017748092.1">
    <property type="nucleotide sequence ID" value="NZ_KQ976354.1"/>
</dbReference>
<accession>A0A139WSI3</accession>
<keyword evidence="3" id="KW-1185">Reference proteome</keyword>
<organism evidence="2 3">
    <name type="scientific">Scytonema hofmannii PCC 7110</name>
    <dbReference type="NCBI Taxonomy" id="128403"/>
    <lineage>
        <taxon>Bacteria</taxon>
        <taxon>Bacillati</taxon>
        <taxon>Cyanobacteriota</taxon>
        <taxon>Cyanophyceae</taxon>
        <taxon>Nostocales</taxon>
        <taxon>Scytonemataceae</taxon>
        <taxon>Scytonema</taxon>
    </lineage>
</organism>
<reference evidence="2 3" key="1">
    <citation type="journal article" date="2013" name="Genome Biol. Evol.">
        <title>Genomes of Stigonematalean cyanobacteria (subsection V) and the evolution of oxygenic photosynthesis from prokaryotes to plastids.</title>
        <authorList>
            <person name="Dagan T."/>
            <person name="Roettger M."/>
            <person name="Stucken K."/>
            <person name="Landan G."/>
            <person name="Koch R."/>
            <person name="Major P."/>
            <person name="Gould S.B."/>
            <person name="Goremykin V.V."/>
            <person name="Rippka R."/>
            <person name="Tandeau de Marsac N."/>
            <person name="Gugger M."/>
            <person name="Lockhart P.J."/>
            <person name="Allen J.F."/>
            <person name="Brune I."/>
            <person name="Maus I."/>
            <person name="Puhler A."/>
            <person name="Martin W.F."/>
        </authorList>
    </citation>
    <scope>NUCLEOTIDE SEQUENCE [LARGE SCALE GENOMIC DNA]</scope>
    <source>
        <strain evidence="2 3">PCC 7110</strain>
    </source>
</reference>
<evidence type="ECO:0000256" key="1">
    <source>
        <dbReference type="SAM" id="Coils"/>
    </source>
</evidence>
<dbReference type="EMBL" id="ANNX02000051">
    <property type="protein sequence ID" value="KYC35390.1"/>
    <property type="molecule type" value="Genomic_DNA"/>
</dbReference>
<dbReference type="OrthoDB" id="516125at2"/>
<dbReference type="Proteomes" id="UP000076925">
    <property type="component" value="Unassembled WGS sequence"/>
</dbReference>
<keyword evidence="1" id="KW-0175">Coiled coil</keyword>
<evidence type="ECO:0000313" key="2">
    <source>
        <dbReference type="EMBL" id="KYC35390.1"/>
    </source>
</evidence>
<proteinExistence type="predicted"/>
<feature type="coiled-coil region" evidence="1">
    <location>
        <begin position="35"/>
        <end position="73"/>
    </location>
</feature>
<gene>
    <name evidence="2" type="ORF">WA1_06075</name>
</gene>
<name>A0A139WSI3_9CYAN</name>